<feature type="region of interest" description="Disordered" evidence="12">
    <location>
        <begin position="86"/>
        <end position="150"/>
    </location>
</feature>
<dbReference type="GO" id="GO:0016567">
    <property type="term" value="P:protein ubiquitination"/>
    <property type="evidence" value="ECO:0007669"/>
    <property type="project" value="UniProtKB-UniPathway"/>
</dbReference>
<dbReference type="PANTHER" id="PTHR12313">
    <property type="entry name" value="E3 UBIQUITIN-PROTEIN LIGASE RNF5-RELATED"/>
    <property type="match status" value="1"/>
</dbReference>
<dbReference type="Proteomes" id="UP000228380">
    <property type="component" value="Chromosome 17"/>
</dbReference>
<dbReference type="PROSITE" id="PS50089">
    <property type="entry name" value="ZF_RING_2"/>
    <property type="match status" value="1"/>
</dbReference>
<keyword evidence="4 11" id="KW-0808">Transferase</keyword>
<dbReference type="GO" id="GO:0061630">
    <property type="term" value="F:ubiquitin protein ligase activity"/>
    <property type="evidence" value="ECO:0007669"/>
    <property type="project" value="UniProtKB-UniRule"/>
</dbReference>
<keyword evidence="6 10" id="KW-0863">Zinc-finger</keyword>
<evidence type="ECO:0000256" key="3">
    <source>
        <dbReference type="ARBA" id="ARBA00004906"/>
    </source>
</evidence>
<dbReference type="OrthoDB" id="6270329at2759"/>
<dbReference type="CDD" id="cd16534">
    <property type="entry name" value="RING-HC_RNF5-like"/>
    <property type="match status" value="1"/>
</dbReference>
<dbReference type="InterPro" id="IPR013083">
    <property type="entry name" value="Znf_RING/FYVE/PHD"/>
</dbReference>
<evidence type="ECO:0000313" key="15">
    <source>
        <dbReference type="RefSeq" id="XP_017697756.2"/>
    </source>
</evidence>
<dbReference type="SMART" id="SM00184">
    <property type="entry name" value="RING"/>
    <property type="match status" value="1"/>
</dbReference>
<comment type="pathway">
    <text evidence="3 11">Protein modification; protein ubiquitination.</text>
</comment>
<reference evidence="15" key="2">
    <citation type="submission" date="2025-08" db="UniProtKB">
        <authorList>
            <consortium name="RefSeq"/>
        </authorList>
    </citation>
    <scope>IDENTIFICATION</scope>
    <source>
        <tissue evidence="15">Young leaves</tissue>
    </source>
</reference>
<proteinExistence type="predicted"/>
<keyword evidence="11" id="KW-0256">Endoplasmic reticulum</keyword>
<evidence type="ECO:0000259" key="13">
    <source>
        <dbReference type="PROSITE" id="PS50089"/>
    </source>
</evidence>
<name>A0A8B7MTL4_PHODC</name>
<dbReference type="InterPro" id="IPR001841">
    <property type="entry name" value="Znf_RING"/>
</dbReference>
<dbReference type="GeneID" id="103705035"/>
<evidence type="ECO:0000256" key="4">
    <source>
        <dbReference type="ARBA" id="ARBA00022679"/>
    </source>
</evidence>
<evidence type="ECO:0000256" key="9">
    <source>
        <dbReference type="ARBA" id="ARBA00023136"/>
    </source>
</evidence>
<feature type="compositionally biased region" description="Low complexity" evidence="12">
    <location>
        <begin position="29"/>
        <end position="38"/>
    </location>
</feature>
<dbReference type="UniPathway" id="UPA00143"/>
<protein>
    <recommendedName>
        <fullName evidence="11">E3 ubiquitin-protein ligase RMA</fullName>
        <ecNumber evidence="11">2.3.2.27</ecNumber>
    </recommendedName>
    <alternativeName>
        <fullName evidence="11">Protein RING membrane-anchor</fullName>
    </alternativeName>
    <alternativeName>
        <fullName evidence="11">RING-type E3 ubiquitin transferase RMA</fullName>
    </alternativeName>
</protein>
<dbReference type="SUPFAM" id="SSF57850">
    <property type="entry name" value="RING/U-box"/>
    <property type="match status" value="1"/>
</dbReference>
<evidence type="ECO:0000256" key="11">
    <source>
        <dbReference type="RuleBase" id="RU369090"/>
    </source>
</evidence>
<accession>A0A8B7MTL4</accession>
<gene>
    <name evidence="15" type="primary">LOC103705035</name>
</gene>
<dbReference type="RefSeq" id="XP_017697756.2">
    <property type="nucleotide sequence ID" value="XM_017842267.3"/>
</dbReference>
<dbReference type="InterPro" id="IPR017907">
    <property type="entry name" value="Znf_RING_CS"/>
</dbReference>
<feature type="compositionally biased region" description="Polar residues" evidence="12">
    <location>
        <begin position="496"/>
        <end position="512"/>
    </location>
</feature>
<evidence type="ECO:0000256" key="5">
    <source>
        <dbReference type="ARBA" id="ARBA00022723"/>
    </source>
</evidence>
<keyword evidence="7 11" id="KW-0833">Ubl conjugation pathway</keyword>
<dbReference type="GO" id="GO:0006511">
    <property type="term" value="P:ubiquitin-dependent protein catabolic process"/>
    <property type="evidence" value="ECO:0007669"/>
    <property type="project" value="UniProtKB-UniRule"/>
</dbReference>
<dbReference type="GO" id="GO:0005789">
    <property type="term" value="C:endoplasmic reticulum membrane"/>
    <property type="evidence" value="ECO:0007669"/>
    <property type="project" value="UniProtKB-SubCell"/>
</dbReference>
<keyword evidence="9" id="KW-0472">Membrane</keyword>
<evidence type="ECO:0000256" key="8">
    <source>
        <dbReference type="ARBA" id="ARBA00022833"/>
    </source>
</evidence>
<feature type="compositionally biased region" description="Polar residues" evidence="12">
    <location>
        <begin position="432"/>
        <end position="456"/>
    </location>
</feature>
<feature type="region of interest" description="Disordered" evidence="12">
    <location>
        <begin position="14"/>
        <end position="38"/>
    </location>
</feature>
<feature type="region of interest" description="Disordered" evidence="12">
    <location>
        <begin position="318"/>
        <end position="363"/>
    </location>
</feature>
<evidence type="ECO:0000256" key="7">
    <source>
        <dbReference type="ARBA" id="ARBA00022786"/>
    </source>
</evidence>
<dbReference type="GO" id="GO:0008270">
    <property type="term" value="F:zinc ion binding"/>
    <property type="evidence" value="ECO:0007669"/>
    <property type="project" value="UniProtKB-KW"/>
</dbReference>
<feature type="region of interest" description="Disordered" evidence="12">
    <location>
        <begin position="415"/>
        <end position="564"/>
    </location>
</feature>
<keyword evidence="8 11" id="KW-0862">Zinc</keyword>
<dbReference type="Pfam" id="PF13923">
    <property type="entry name" value="zf-C3HC4_2"/>
    <property type="match status" value="1"/>
</dbReference>
<organism evidence="14 15">
    <name type="scientific">Phoenix dactylifera</name>
    <name type="common">Date palm</name>
    <dbReference type="NCBI Taxonomy" id="42345"/>
    <lineage>
        <taxon>Eukaryota</taxon>
        <taxon>Viridiplantae</taxon>
        <taxon>Streptophyta</taxon>
        <taxon>Embryophyta</taxon>
        <taxon>Tracheophyta</taxon>
        <taxon>Spermatophyta</taxon>
        <taxon>Magnoliopsida</taxon>
        <taxon>Liliopsida</taxon>
        <taxon>Arecaceae</taxon>
        <taxon>Coryphoideae</taxon>
        <taxon>Phoeniceae</taxon>
        <taxon>Phoenix</taxon>
    </lineage>
</organism>
<comment type="domain">
    <text evidence="11">The RING-type zinc finger domain is responsible for E3 ligase activity.</text>
</comment>
<comment type="catalytic activity">
    <reaction evidence="1 11">
        <text>S-ubiquitinyl-[E2 ubiquitin-conjugating enzyme]-L-cysteine + [acceptor protein]-L-lysine = [E2 ubiquitin-conjugating enzyme]-L-cysteine + N(6)-ubiquitinyl-[acceptor protein]-L-lysine.</text>
        <dbReference type="EC" id="2.3.2.27"/>
    </reaction>
</comment>
<keyword evidence="5 11" id="KW-0479">Metal-binding</keyword>
<evidence type="ECO:0000313" key="14">
    <source>
        <dbReference type="Proteomes" id="UP000228380"/>
    </source>
</evidence>
<feature type="region of interest" description="Disordered" evidence="12">
    <location>
        <begin position="230"/>
        <end position="252"/>
    </location>
</feature>
<evidence type="ECO:0000256" key="1">
    <source>
        <dbReference type="ARBA" id="ARBA00000900"/>
    </source>
</evidence>
<reference evidence="14" key="1">
    <citation type="journal article" date="2019" name="Nat. Commun.">
        <title>Genome-wide association mapping of date palm fruit traits.</title>
        <authorList>
            <person name="Hazzouri K.M."/>
            <person name="Gros-Balthazard M."/>
            <person name="Flowers J.M."/>
            <person name="Copetti D."/>
            <person name="Lemansour A."/>
            <person name="Lebrun M."/>
            <person name="Masmoudi K."/>
            <person name="Ferrand S."/>
            <person name="Dhar M.I."/>
            <person name="Fresquez Z.A."/>
            <person name="Rosas U."/>
            <person name="Zhang J."/>
            <person name="Talag J."/>
            <person name="Lee S."/>
            <person name="Kudrna D."/>
            <person name="Powell R.F."/>
            <person name="Leitch I.J."/>
            <person name="Krueger R.R."/>
            <person name="Wing R.A."/>
            <person name="Amiri K.M.A."/>
            <person name="Purugganan M.D."/>
        </authorList>
    </citation>
    <scope>NUCLEOTIDE SEQUENCE [LARGE SCALE GENOMIC DNA]</scope>
    <source>
        <strain evidence="14">cv. Khalas</strain>
    </source>
</reference>
<dbReference type="KEGG" id="pda:103705035"/>
<comment type="subcellular location">
    <subcellularLocation>
        <location evidence="2">Endomembrane system</location>
    </subcellularLocation>
    <subcellularLocation>
        <location evidence="11">Endoplasmic reticulum membrane</location>
        <topology evidence="11">Single-pass type IV membrane protein</topology>
    </subcellularLocation>
</comment>
<dbReference type="PROSITE" id="PS00518">
    <property type="entry name" value="ZF_RING_1"/>
    <property type="match status" value="1"/>
</dbReference>
<keyword evidence="14" id="KW-1185">Reference proteome</keyword>
<evidence type="ECO:0000256" key="10">
    <source>
        <dbReference type="PROSITE-ProRule" id="PRU00175"/>
    </source>
</evidence>
<dbReference type="InterPro" id="IPR045103">
    <property type="entry name" value="RNF5/RNF185-like"/>
</dbReference>
<dbReference type="AlphaFoldDB" id="A0A8B7MTL4"/>
<dbReference type="Gene3D" id="3.30.40.10">
    <property type="entry name" value="Zinc/RING finger domain, C3HC4 (zinc finger)"/>
    <property type="match status" value="1"/>
</dbReference>
<comment type="function">
    <text evidence="11">E3 ubiquitin-protein ligase.</text>
</comment>
<feature type="domain" description="RING-type" evidence="13">
    <location>
        <begin position="262"/>
        <end position="303"/>
    </location>
</feature>
<sequence>MAGDERRLDLNLHLGLPPLPRHQSHDLGSDLTLSPLPLSPSSAEEIRSLASMPDAFEQPLFQTNYSPSNVLSTPELVPMDPLRAAASSPALEHRPHVPSVEPDGTPRAPAQQVEPETHASDASYSPPHVRAPVEPDQPLASQIPPRQNEAAGSISPYLTARMGELVAQDDGRRELLECPEFRFQRLIESNNRSRGRRFRLTSTFDSERSDLQTSPDQLMHDIMHSQRTLEASKKDKLHAQGKAMEEDSEKEKVDENAANFECNICFEMAKEPVVTPCGHLFCWPCLYQWLHAHSVYSECPVCKGEVLEVNVTPIYGRGGSNSTAKKVSGEDGGSGLKIPPRPLAHRTESSRQQLQRPVSRRLGEESATSWRHIIGEEVHNVVTFEEIRGLSSRFPFDGLHGRALITRLRRLRMQREEGSGSNVVGIDLPANTEPNPRSSSTNSLSRDGTDLSQQSPFEHASTGRLRARLRGRSAGGRASSSVNPHSPEPLHHRPTMQPTLTTEQASASSTMAVIQGDITATDVSAEPSGAGSSRSLRRRGRSSTSGSLDVDGGAFNARRRRRLN</sequence>
<evidence type="ECO:0000256" key="12">
    <source>
        <dbReference type="SAM" id="MobiDB-lite"/>
    </source>
</evidence>
<dbReference type="EC" id="2.3.2.27" evidence="11"/>
<evidence type="ECO:0000256" key="6">
    <source>
        <dbReference type="ARBA" id="ARBA00022771"/>
    </source>
</evidence>
<evidence type="ECO:0000256" key="2">
    <source>
        <dbReference type="ARBA" id="ARBA00004308"/>
    </source>
</evidence>